<comment type="caution">
    <text evidence="10">The sequence shown here is derived from an EMBL/GenBank/DDBJ whole genome shotgun (WGS) entry which is preliminary data.</text>
</comment>
<evidence type="ECO:0000259" key="8">
    <source>
        <dbReference type="Pfam" id="PF13622"/>
    </source>
</evidence>
<evidence type="ECO:0000313" key="11">
    <source>
        <dbReference type="Proteomes" id="UP000053528"/>
    </source>
</evidence>
<feature type="domain" description="Acyl-CoA thioesterase-like C-terminal" evidence="9">
    <location>
        <begin position="140"/>
        <end position="286"/>
    </location>
</feature>
<sequence>MASPTDVLKNLLDLTEPGAQTHEIISVGHTPKIGPPRIYGGQVLGQSVVAAQRTVGDDRPIHSLHGYFLRPGDPEKPITYGVAKLRDGRSFSARRVNAYQDGTPILSMSASFQVPGAGPIFQDAMPEGVPAPEDVPTLDEELADIDHPLKDMVTKYRPFDLRYPEGSLYARPAGTPQRHLVWMKTRAQLPDDPLLHRAALAFGSDFTQVETALRRMGTSWIGMQQLGTSYASLDHSMWWHREARVDEWLLFDHHASTAQDGRSLIRSSVFTREGELVASVVQEAMIRLSEDHEYPLS</sequence>
<dbReference type="EMBL" id="JRNH01000011">
    <property type="protein sequence ID" value="KGF20769.1"/>
    <property type="molecule type" value="Genomic_DNA"/>
</dbReference>
<reference evidence="10 11" key="1">
    <citation type="submission" date="2014-07" db="EMBL/GenBank/DDBJ databases">
        <authorList>
            <person name="McCorrison J."/>
            <person name="Sanka R."/>
            <person name="Torralba M."/>
            <person name="Gillis M."/>
            <person name="Haft D.H."/>
            <person name="Methe B."/>
            <person name="Sutton G."/>
            <person name="Nelson K.E."/>
        </authorList>
    </citation>
    <scope>NUCLEOTIDE SEQUENCE [LARGE SCALE GENOMIC DNA]</scope>
    <source>
        <strain evidence="10 11">DNF00011</strain>
    </source>
</reference>
<evidence type="ECO:0000256" key="7">
    <source>
        <dbReference type="ARBA" id="ARBA00079653"/>
    </source>
</evidence>
<proteinExistence type="inferred from homology"/>
<dbReference type="Pfam" id="PF20789">
    <property type="entry name" value="4HBT_3C"/>
    <property type="match status" value="1"/>
</dbReference>
<gene>
    <name evidence="10" type="ORF">HMPREF2128_03335</name>
</gene>
<dbReference type="CDD" id="cd03445">
    <property type="entry name" value="Thioesterase_II_repeat2"/>
    <property type="match status" value="1"/>
</dbReference>
<organism evidence="10 11">
    <name type="scientific">Pseudoglutamicibacter albus DNF00011</name>
    <dbReference type="NCBI Taxonomy" id="1401063"/>
    <lineage>
        <taxon>Bacteria</taxon>
        <taxon>Bacillati</taxon>
        <taxon>Actinomycetota</taxon>
        <taxon>Actinomycetes</taxon>
        <taxon>Micrococcales</taxon>
        <taxon>Micrococcaceae</taxon>
        <taxon>Pseudoglutamicibacter</taxon>
    </lineage>
</organism>
<evidence type="ECO:0000256" key="4">
    <source>
        <dbReference type="ARBA" id="ARBA00023098"/>
    </source>
</evidence>
<dbReference type="PANTHER" id="PTHR11066">
    <property type="entry name" value="ACYL-COA THIOESTERASE"/>
    <property type="match status" value="1"/>
</dbReference>
<keyword evidence="3" id="KW-0378">Hydrolase</keyword>
<keyword evidence="4" id="KW-0443">Lipid metabolism</keyword>
<dbReference type="InterPro" id="IPR049449">
    <property type="entry name" value="TesB_ACOT8-like_N"/>
</dbReference>
<dbReference type="GO" id="GO:0047617">
    <property type="term" value="F:fatty acyl-CoA hydrolase activity"/>
    <property type="evidence" value="ECO:0007669"/>
    <property type="project" value="UniProtKB-EC"/>
</dbReference>
<dbReference type="RefSeq" id="WP_035755059.1">
    <property type="nucleotide sequence ID" value="NZ_JRNH01000011.1"/>
</dbReference>
<feature type="domain" description="Acyl-CoA thioesterase-like N-terminal HotDog" evidence="8">
    <location>
        <begin position="32"/>
        <end position="113"/>
    </location>
</feature>
<dbReference type="PANTHER" id="PTHR11066:SF34">
    <property type="entry name" value="ACYL-COENZYME A THIOESTERASE 8"/>
    <property type="match status" value="1"/>
</dbReference>
<dbReference type="SUPFAM" id="SSF54637">
    <property type="entry name" value="Thioesterase/thiol ester dehydrase-isomerase"/>
    <property type="match status" value="2"/>
</dbReference>
<evidence type="ECO:0000256" key="6">
    <source>
        <dbReference type="ARBA" id="ARBA00071120"/>
    </source>
</evidence>
<dbReference type="InterPro" id="IPR003703">
    <property type="entry name" value="Acyl_CoA_thio"/>
</dbReference>
<comment type="subunit">
    <text evidence="2">Homotetramer.</text>
</comment>
<evidence type="ECO:0000256" key="2">
    <source>
        <dbReference type="ARBA" id="ARBA00011881"/>
    </source>
</evidence>
<dbReference type="InterPro" id="IPR042171">
    <property type="entry name" value="Acyl-CoA_hotdog"/>
</dbReference>
<evidence type="ECO:0000256" key="5">
    <source>
        <dbReference type="ARBA" id="ARBA00050943"/>
    </source>
</evidence>
<dbReference type="CDD" id="cd03444">
    <property type="entry name" value="Thioesterase_II_repeat1"/>
    <property type="match status" value="1"/>
</dbReference>
<protein>
    <recommendedName>
        <fullName evidence="6">Acyl-CoA thioesterase 2</fullName>
    </recommendedName>
    <alternativeName>
        <fullName evidence="7">Thioesterase II</fullName>
    </alternativeName>
</protein>
<dbReference type="GO" id="GO:0006637">
    <property type="term" value="P:acyl-CoA metabolic process"/>
    <property type="evidence" value="ECO:0007669"/>
    <property type="project" value="InterPro"/>
</dbReference>
<dbReference type="FunFam" id="2.40.160.210:FF:000001">
    <property type="entry name" value="Acyl-CoA thioesterase II"/>
    <property type="match status" value="1"/>
</dbReference>
<name>A0A096AIG8_9MICC</name>
<evidence type="ECO:0000256" key="1">
    <source>
        <dbReference type="ARBA" id="ARBA00006538"/>
    </source>
</evidence>
<dbReference type="Proteomes" id="UP000053528">
    <property type="component" value="Unassembled WGS sequence"/>
</dbReference>
<dbReference type="InterPro" id="IPR029069">
    <property type="entry name" value="HotDog_dom_sf"/>
</dbReference>
<evidence type="ECO:0000256" key="3">
    <source>
        <dbReference type="ARBA" id="ARBA00022801"/>
    </source>
</evidence>
<evidence type="ECO:0000259" key="9">
    <source>
        <dbReference type="Pfam" id="PF20789"/>
    </source>
</evidence>
<evidence type="ECO:0000313" key="10">
    <source>
        <dbReference type="EMBL" id="KGF20769.1"/>
    </source>
</evidence>
<dbReference type="Pfam" id="PF13622">
    <property type="entry name" value="4HBT_3"/>
    <property type="match status" value="1"/>
</dbReference>
<dbReference type="AlphaFoldDB" id="A0A096AIG8"/>
<accession>A0A096AIG8</accession>
<dbReference type="GO" id="GO:0009062">
    <property type="term" value="P:fatty acid catabolic process"/>
    <property type="evidence" value="ECO:0007669"/>
    <property type="project" value="TreeGrafter"/>
</dbReference>
<dbReference type="InterPro" id="IPR049450">
    <property type="entry name" value="ACOT8-like_C"/>
</dbReference>
<dbReference type="Gene3D" id="2.40.160.210">
    <property type="entry name" value="Acyl-CoA thioesterase, double hotdog domain"/>
    <property type="match status" value="1"/>
</dbReference>
<comment type="catalytic activity">
    <reaction evidence="5">
        <text>a fatty acyl-CoA + H2O = a fatty acid + CoA + H(+)</text>
        <dbReference type="Rhea" id="RHEA:16781"/>
        <dbReference type="ChEBI" id="CHEBI:15377"/>
        <dbReference type="ChEBI" id="CHEBI:15378"/>
        <dbReference type="ChEBI" id="CHEBI:28868"/>
        <dbReference type="ChEBI" id="CHEBI:57287"/>
        <dbReference type="ChEBI" id="CHEBI:77636"/>
        <dbReference type="EC" id="3.1.2.20"/>
    </reaction>
    <physiologicalReaction direction="left-to-right" evidence="5">
        <dbReference type="Rhea" id="RHEA:16782"/>
    </physiologicalReaction>
</comment>
<comment type="similarity">
    <text evidence="1">Belongs to the C/M/P thioester hydrolase family.</text>
</comment>